<dbReference type="Pfam" id="PF09656">
    <property type="entry name" value="PGPGW"/>
    <property type="match status" value="1"/>
</dbReference>
<sequence>MSAILRFLKNSPAAKLGWLVIGWLLILLSPIVGALPGPGFIIMFPLGLGIVLRNSKWAKKQYLRFKKKFPDYGKWTDWALRRRGQKEMPPIPPIKKQIKDIFGKPKS</sequence>
<keyword evidence="1" id="KW-0472">Membrane</keyword>
<dbReference type="InterPro" id="IPR019099">
    <property type="entry name" value="Uncharacterised_PGPGW_TM"/>
</dbReference>
<evidence type="ECO:0008006" key="4">
    <source>
        <dbReference type="Google" id="ProtNLM"/>
    </source>
</evidence>
<dbReference type="RefSeq" id="WP_072559048.1">
    <property type="nucleotide sequence ID" value="NZ_CP018154.1"/>
</dbReference>
<proteinExistence type="predicted"/>
<gene>
    <name evidence="2" type="ORF">LPB140_05845</name>
</gene>
<dbReference type="STRING" id="1913578.LPB140_05845"/>
<reference evidence="2 3" key="1">
    <citation type="submission" date="2016-11" db="EMBL/GenBank/DDBJ databases">
        <title>Sphingorhabdus sp. LPB0140, isolated from marine environment.</title>
        <authorList>
            <person name="Kim E."/>
            <person name="Yi H."/>
        </authorList>
    </citation>
    <scope>NUCLEOTIDE SEQUENCE [LARGE SCALE GENOMIC DNA]</scope>
    <source>
        <strain evidence="2 3">LPB0140</strain>
    </source>
</reference>
<dbReference type="AlphaFoldDB" id="A0A1L3JBA1"/>
<keyword evidence="3" id="KW-1185">Reference proteome</keyword>
<feature type="transmembrane region" description="Helical" evidence="1">
    <location>
        <begin position="20"/>
        <end position="52"/>
    </location>
</feature>
<keyword evidence="1" id="KW-0812">Transmembrane</keyword>
<dbReference type="Proteomes" id="UP000242561">
    <property type="component" value="Chromosome"/>
</dbReference>
<evidence type="ECO:0000256" key="1">
    <source>
        <dbReference type="SAM" id="Phobius"/>
    </source>
</evidence>
<dbReference type="KEGG" id="sphl:LPB140_05845"/>
<keyword evidence="1" id="KW-1133">Transmembrane helix</keyword>
<name>A0A1L3JBA1_9SPHN</name>
<dbReference type="EMBL" id="CP018154">
    <property type="protein sequence ID" value="APG62396.1"/>
    <property type="molecule type" value="Genomic_DNA"/>
</dbReference>
<organism evidence="2 3">
    <name type="scientific">Sphingorhabdus lutea</name>
    <dbReference type="NCBI Taxonomy" id="1913578"/>
    <lineage>
        <taxon>Bacteria</taxon>
        <taxon>Pseudomonadati</taxon>
        <taxon>Pseudomonadota</taxon>
        <taxon>Alphaproteobacteria</taxon>
        <taxon>Sphingomonadales</taxon>
        <taxon>Sphingomonadaceae</taxon>
        <taxon>Sphingorhabdus</taxon>
    </lineage>
</organism>
<evidence type="ECO:0000313" key="2">
    <source>
        <dbReference type="EMBL" id="APG62396.1"/>
    </source>
</evidence>
<evidence type="ECO:0000313" key="3">
    <source>
        <dbReference type="Proteomes" id="UP000242561"/>
    </source>
</evidence>
<protein>
    <recommendedName>
        <fullName evidence="4">Transmembrane protein (PGPGW)</fullName>
    </recommendedName>
</protein>
<accession>A0A1L3JBA1</accession>